<reference evidence="2 3" key="1">
    <citation type="journal article" date="2020" name="Nature">
        <title>Six reference-quality genomes reveal evolution of bat adaptations.</title>
        <authorList>
            <person name="Jebb D."/>
            <person name="Huang Z."/>
            <person name="Pippel M."/>
            <person name="Hughes G.M."/>
            <person name="Lavrichenko K."/>
            <person name="Devanna P."/>
            <person name="Winkler S."/>
            <person name="Jermiin L.S."/>
            <person name="Skirmuntt E.C."/>
            <person name="Katzourakis A."/>
            <person name="Burkitt-Gray L."/>
            <person name="Ray D.A."/>
            <person name="Sullivan K.A.M."/>
            <person name="Roscito J.G."/>
            <person name="Kirilenko B.M."/>
            <person name="Davalos L.M."/>
            <person name="Corthals A.P."/>
            <person name="Power M.L."/>
            <person name="Jones G."/>
            <person name="Ransome R.D."/>
            <person name="Dechmann D.K.N."/>
            <person name="Locatelli A.G."/>
            <person name="Puechmaille S.J."/>
            <person name="Fedrigo O."/>
            <person name="Jarvis E.D."/>
            <person name="Hiller M."/>
            <person name="Vernes S.C."/>
            <person name="Myers E.W."/>
            <person name="Teeling E.C."/>
        </authorList>
    </citation>
    <scope>NUCLEOTIDE SEQUENCE [LARGE SCALE GENOMIC DNA]</scope>
    <source>
        <strain evidence="2">MRouAeg1</strain>
        <tissue evidence="2">Muscle</tissue>
    </source>
</reference>
<evidence type="ECO:0000313" key="3">
    <source>
        <dbReference type="Proteomes" id="UP000593571"/>
    </source>
</evidence>
<protein>
    <submittedName>
        <fullName evidence="2">Uncharacterized protein</fullName>
    </submittedName>
</protein>
<dbReference type="EMBL" id="JACASE010000010">
    <property type="protein sequence ID" value="KAF6431632.1"/>
    <property type="molecule type" value="Genomic_DNA"/>
</dbReference>
<feature type="compositionally biased region" description="Basic and acidic residues" evidence="1">
    <location>
        <begin position="42"/>
        <end position="52"/>
    </location>
</feature>
<accession>A0A7J8E8Y3</accession>
<evidence type="ECO:0000256" key="1">
    <source>
        <dbReference type="SAM" id="MobiDB-lite"/>
    </source>
</evidence>
<dbReference type="AlphaFoldDB" id="A0A7J8E8Y3"/>
<feature type="region of interest" description="Disordered" evidence="1">
    <location>
        <begin position="1"/>
        <end position="60"/>
    </location>
</feature>
<gene>
    <name evidence="2" type="ORF">HJG63_008143</name>
</gene>
<comment type="caution">
    <text evidence="2">The sequence shown here is derived from an EMBL/GenBank/DDBJ whole genome shotgun (WGS) entry which is preliminary data.</text>
</comment>
<keyword evidence="3" id="KW-1185">Reference proteome</keyword>
<dbReference type="Proteomes" id="UP000593571">
    <property type="component" value="Unassembled WGS sequence"/>
</dbReference>
<proteinExistence type="predicted"/>
<evidence type="ECO:0000313" key="2">
    <source>
        <dbReference type="EMBL" id="KAF6431632.1"/>
    </source>
</evidence>
<sequence length="121" mass="12859">MRGSQEGEVPAQLRPGSQVICTKPGGASWRGSHQKASSRGGEAGERASEGKPKGTGFSKLNTAKSFPLCAVTPPPPPSHRKYLPHPASILTLYCQSLHLGSKSIPTLFLGDDKFFCIKGKK</sequence>
<organism evidence="2 3">
    <name type="scientific">Rousettus aegyptiacus</name>
    <name type="common">Egyptian fruit bat</name>
    <name type="synonym">Pteropus aegyptiacus</name>
    <dbReference type="NCBI Taxonomy" id="9407"/>
    <lineage>
        <taxon>Eukaryota</taxon>
        <taxon>Metazoa</taxon>
        <taxon>Chordata</taxon>
        <taxon>Craniata</taxon>
        <taxon>Vertebrata</taxon>
        <taxon>Euteleostomi</taxon>
        <taxon>Mammalia</taxon>
        <taxon>Eutheria</taxon>
        <taxon>Laurasiatheria</taxon>
        <taxon>Chiroptera</taxon>
        <taxon>Yinpterochiroptera</taxon>
        <taxon>Pteropodoidea</taxon>
        <taxon>Pteropodidae</taxon>
        <taxon>Rousettinae</taxon>
        <taxon>Rousettus</taxon>
    </lineage>
</organism>
<name>A0A7J8E8Y3_ROUAE</name>